<dbReference type="InterPro" id="IPR003594">
    <property type="entry name" value="HATPase_dom"/>
</dbReference>
<evidence type="ECO:0000313" key="11">
    <source>
        <dbReference type="EMBL" id="MBX0322353.1"/>
    </source>
</evidence>
<dbReference type="CDD" id="cd00082">
    <property type="entry name" value="HisKA"/>
    <property type="match status" value="1"/>
</dbReference>
<dbReference type="PRINTS" id="PR00344">
    <property type="entry name" value="BCTRLSENSOR"/>
</dbReference>
<feature type="transmembrane region" description="Helical" evidence="9">
    <location>
        <begin position="41"/>
        <end position="64"/>
    </location>
</feature>
<evidence type="ECO:0000256" key="2">
    <source>
        <dbReference type="ARBA" id="ARBA00012438"/>
    </source>
</evidence>
<evidence type="ECO:0000256" key="9">
    <source>
        <dbReference type="SAM" id="Phobius"/>
    </source>
</evidence>
<accession>A0AAW4PMU2</accession>
<dbReference type="SMART" id="SM00388">
    <property type="entry name" value="HisKA"/>
    <property type="match status" value="1"/>
</dbReference>
<feature type="transmembrane region" description="Helical" evidence="9">
    <location>
        <begin position="108"/>
        <end position="130"/>
    </location>
</feature>
<dbReference type="SMART" id="SM00387">
    <property type="entry name" value="HATPase_c"/>
    <property type="match status" value="1"/>
</dbReference>
<dbReference type="GO" id="GO:0005886">
    <property type="term" value="C:plasma membrane"/>
    <property type="evidence" value="ECO:0007669"/>
    <property type="project" value="UniProtKB-SubCell"/>
</dbReference>
<name>A0AAW4PMU2_9EURY</name>
<keyword evidence="9" id="KW-1133">Transmembrane helix</keyword>
<evidence type="ECO:0000256" key="7">
    <source>
        <dbReference type="ARBA" id="ARBA00022840"/>
    </source>
</evidence>
<evidence type="ECO:0000256" key="4">
    <source>
        <dbReference type="ARBA" id="ARBA00022679"/>
    </source>
</evidence>
<evidence type="ECO:0000313" key="12">
    <source>
        <dbReference type="Proteomes" id="UP001430377"/>
    </source>
</evidence>
<organism evidence="11 12">
    <name type="scientific">Haloarcula rubra</name>
    <dbReference type="NCBI Taxonomy" id="2487747"/>
    <lineage>
        <taxon>Archaea</taxon>
        <taxon>Methanobacteriati</taxon>
        <taxon>Methanobacteriota</taxon>
        <taxon>Stenosarchaea group</taxon>
        <taxon>Halobacteria</taxon>
        <taxon>Halobacteriales</taxon>
        <taxon>Haloarculaceae</taxon>
        <taxon>Haloarcula</taxon>
    </lineage>
</organism>
<dbReference type="Proteomes" id="UP001430377">
    <property type="component" value="Unassembled WGS sequence"/>
</dbReference>
<feature type="transmembrane region" description="Helical" evidence="9">
    <location>
        <begin position="76"/>
        <end position="96"/>
    </location>
</feature>
<dbReference type="InterPro" id="IPR005467">
    <property type="entry name" value="His_kinase_dom"/>
</dbReference>
<protein>
    <recommendedName>
        <fullName evidence="2">histidine kinase</fullName>
        <ecNumber evidence="2">2.7.13.3</ecNumber>
    </recommendedName>
</protein>
<dbReference type="InterPro" id="IPR004358">
    <property type="entry name" value="Sig_transdc_His_kin-like_C"/>
</dbReference>
<dbReference type="GO" id="GO:0000155">
    <property type="term" value="F:phosphorelay sensor kinase activity"/>
    <property type="evidence" value="ECO:0007669"/>
    <property type="project" value="InterPro"/>
</dbReference>
<dbReference type="AlphaFoldDB" id="A0AAW4PMU2"/>
<evidence type="ECO:0000256" key="5">
    <source>
        <dbReference type="ARBA" id="ARBA00022741"/>
    </source>
</evidence>
<evidence type="ECO:0000256" key="8">
    <source>
        <dbReference type="SAM" id="MobiDB-lite"/>
    </source>
</evidence>
<dbReference type="PROSITE" id="PS50109">
    <property type="entry name" value="HIS_KIN"/>
    <property type="match status" value="1"/>
</dbReference>
<keyword evidence="7" id="KW-0067">ATP-binding</keyword>
<feature type="region of interest" description="Disordered" evidence="8">
    <location>
        <begin position="367"/>
        <end position="392"/>
    </location>
</feature>
<dbReference type="Pfam" id="PF02518">
    <property type="entry name" value="HATPase_c"/>
    <property type="match status" value="1"/>
</dbReference>
<dbReference type="CDD" id="cd00075">
    <property type="entry name" value="HATPase"/>
    <property type="match status" value="1"/>
</dbReference>
<reference evidence="11 12" key="1">
    <citation type="submission" date="2021-06" db="EMBL/GenBank/DDBJ databases">
        <title>Halomicroarcula sp. a new haloarchaeum isolated from saline soil.</title>
        <authorList>
            <person name="Duran-Viseras A."/>
            <person name="Sanchez-Porro C."/>
            <person name="Ventosa A."/>
        </authorList>
    </citation>
    <scope>NUCLEOTIDE SEQUENCE [LARGE SCALE GENOMIC DNA]</scope>
    <source>
        <strain evidence="11 12">F13</strain>
    </source>
</reference>
<sequence length="392" mass="42105">MGRGGDRERWRTVREWWVPTVSLMALGALTAVVWVQVSTPAYALLDILLPTAFVSVAVWQGLRLHRADGFEDLDTVVRWFTGGLVVMACLGLWPVLLRAVGQPTVPVGVRLLTEIIAGGLFGLLVGVYSVQARQSAERATQARVRQELLERQREANDLLNRTLRHQLLNSLTVVRGRAELLAERTEADPERWATTVVDRTDRMADTVEEIARITRTLTEDTDLGARSLPAVVRSRVAAARDSHPHAAVTVDSVPDCAVRANDLLDRALGNVVENAVEHNDGDRPTVAVSATVADGVAVVTVADDGPGIPESARERVFEANQRGLESDGDGLGLFLTASAVRQYGGEVRISESTLGGAAVELVLPLADTDPSPAVGADRSDDGTAASNRRASP</sequence>
<evidence type="ECO:0000259" key="10">
    <source>
        <dbReference type="PROSITE" id="PS50109"/>
    </source>
</evidence>
<dbReference type="GO" id="GO:0005524">
    <property type="term" value="F:ATP binding"/>
    <property type="evidence" value="ECO:0007669"/>
    <property type="project" value="UniProtKB-KW"/>
</dbReference>
<gene>
    <name evidence="11" type="ORF">EGH21_04830</name>
</gene>
<dbReference type="InterPro" id="IPR003661">
    <property type="entry name" value="HisK_dim/P_dom"/>
</dbReference>
<dbReference type="Gene3D" id="3.30.565.10">
    <property type="entry name" value="Histidine kinase-like ATPase, C-terminal domain"/>
    <property type="match status" value="1"/>
</dbReference>
<keyword evidence="6 11" id="KW-0418">Kinase</keyword>
<evidence type="ECO:0000256" key="6">
    <source>
        <dbReference type="ARBA" id="ARBA00022777"/>
    </source>
</evidence>
<feature type="transmembrane region" description="Helical" evidence="9">
    <location>
        <begin position="16"/>
        <end position="35"/>
    </location>
</feature>
<comment type="catalytic activity">
    <reaction evidence="1">
        <text>ATP + protein L-histidine = ADP + protein N-phospho-L-histidine.</text>
        <dbReference type="EC" id="2.7.13.3"/>
    </reaction>
</comment>
<keyword evidence="3" id="KW-0597">Phosphoprotein</keyword>
<feature type="domain" description="Histidine kinase" evidence="10">
    <location>
        <begin position="162"/>
        <end position="367"/>
    </location>
</feature>
<keyword evidence="9" id="KW-0812">Transmembrane</keyword>
<keyword evidence="4" id="KW-0808">Transferase</keyword>
<proteinExistence type="predicted"/>
<dbReference type="InterPro" id="IPR050980">
    <property type="entry name" value="2C_sensor_his_kinase"/>
</dbReference>
<dbReference type="EMBL" id="RKLR01000002">
    <property type="protein sequence ID" value="MBX0322353.1"/>
    <property type="molecule type" value="Genomic_DNA"/>
</dbReference>
<keyword evidence="9" id="KW-0472">Membrane</keyword>
<keyword evidence="5" id="KW-0547">Nucleotide-binding</keyword>
<dbReference type="InterPro" id="IPR036890">
    <property type="entry name" value="HATPase_C_sf"/>
</dbReference>
<dbReference type="RefSeq" id="WP_220617357.1">
    <property type="nucleotide sequence ID" value="NZ_RKLR01000002.1"/>
</dbReference>
<dbReference type="EC" id="2.7.13.3" evidence="2"/>
<evidence type="ECO:0000256" key="3">
    <source>
        <dbReference type="ARBA" id="ARBA00022553"/>
    </source>
</evidence>
<comment type="caution">
    <text evidence="11">The sequence shown here is derived from an EMBL/GenBank/DDBJ whole genome shotgun (WGS) entry which is preliminary data.</text>
</comment>
<evidence type="ECO:0000256" key="1">
    <source>
        <dbReference type="ARBA" id="ARBA00000085"/>
    </source>
</evidence>
<dbReference type="PANTHER" id="PTHR44936:SF10">
    <property type="entry name" value="SENSOR PROTEIN RSTB"/>
    <property type="match status" value="1"/>
</dbReference>
<dbReference type="PANTHER" id="PTHR44936">
    <property type="entry name" value="SENSOR PROTEIN CREC"/>
    <property type="match status" value="1"/>
</dbReference>
<dbReference type="SUPFAM" id="SSF55874">
    <property type="entry name" value="ATPase domain of HSP90 chaperone/DNA topoisomerase II/histidine kinase"/>
    <property type="match status" value="1"/>
</dbReference>
<keyword evidence="12" id="KW-1185">Reference proteome</keyword>